<gene>
    <name evidence="6" type="ORF">SAMN04488514_11659</name>
</gene>
<dbReference type="CDD" id="cd00452">
    <property type="entry name" value="KDPG_aldolase"/>
    <property type="match status" value="1"/>
</dbReference>
<dbReference type="Gene3D" id="3.20.20.70">
    <property type="entry name" value="Aldolase class I"/>
    <property type="match status" value="1"/>
</dbReference>
<accession>A0A1G9WTP3</accession>
<comment type="pathway">
    <text evidence="1">Carbohydrate acid metabolism.</text>
</comment>
<evidence type="ECO:0000256" key="1">
    <source>
        <dbReference type="ARBA" id="ARBA00004761"/>
    </source>
</evidence>
<evidence type="ECO:0000256" key="5">
    <source>
        <dbReference type="ARBA" id="ARBA00023277"/>
    </source>
</evidence>
<sequence length="222" mass="23845">MFYNGGLNFLTHTAMKRNEITALIEREKIVAIIRLRKQDEVKNVLKGLVSGGIKVLEITSNTPGFLEEISKGRELYDKALIGAGTVTNTKIAADAIKAGAQFLVTPNTNAEVIKLAHKNNIPVLMGALTPTEVCVAVENGADIVKLFPAGNMGFDYFKAIRGPLSETKFFVVGGIDLENARDWMAAGASGLGIGSVLTKSGTTAQDIATIKHTARQFVERIK</sequence>
<keyword evidence="7" id="KW-1185">Reference proteome</keyword>
<evidence type="ECO:0000256" key="2">
    <source>
        <dbReference type="ARBA" id="ARBA00006906"/>
    </source>
</evidence>
<dbReference type="InterPro" id="IPR013785">
    <property type="entry name" value="Aldolase_TIM"/>
</dbReference>
<reference evidence="6 7" key="1">
    <citation type="submission" date="2016-10" db="EMBL/GenBank/DDBJ databases">
        <authorList>
            <person name="de Groot N.N."/>
        </authorList>
    </citation>
    <scope>NUCLEOTIDE SEQUENCE [LARGE SCALE GENOMIC DNA]</scope>
    <source>
        <strain evidence="6 7">DSM 19886</strain>
    </source>
</reference>
<dbReference type="PANTHER" id="PTHR30246">
    <property type="entry name" value="2-KETO-3-DEOXY-6-PHOSPHOGLUCONATE ALDOLASE"/>
    <property type="match status" value="1"/>
</dbReference>
<dbReference type="GO" id="GO:0016829">
    <property type="term" value="F:lyase activity"/>
    <property type="evidence" value="ECO:0007669"/>
    <property type="project" value="UniProtKB-KW"/>
</dbReference>
<comment type="subunit">
    <text evidence="3">Homotrimer.</text>
</comment>
<dbReference type="SUPFAM" id="SSF51569">
    <property type="entry name" value="Aldolase"/>
    <property type="match status" value="1"/>
</dbReference>
<comment type="similarity">
    <text evidence="2">Belongs to the KHG/KDPG aldolase family.</text>
</comment>
<dbReference type="STRING" id="192904.SAMN04488514_11659"/>
<dbReference type="InterPro" id="IPR000887">
    <property type="entry name" value="Aldlse_KDPG_KHG"/>
</dbReference>
<dbReference type="EMBL" id="FNGV01000016">
    <property type="protein sequence ID" value="SDM87858.1"/>
    <property type="molecule type" value="Genomic_DNA"/>
</dbReference>
<evidence type="ECO:0000313" key="6">
    <source>
        <dbReference type="EMBL" id="SDM87858.1"/>
    </source>
</evidence>
<dbReference type="AlphaFoldDB" id="A0A1G9WTP3"/>
<evidence type="ECO:0000256" key="3">
    <source>
        <dbReference type="ARBA" id="ARBA00011233"/>
    </source>
</evidence>
<dbReference type="InterPro" id="IPR031338">
    <property type="entry name" value="KDPG/KHG_AS_2"/>
</dbReference>
<dbReference type="PROSITE" id="PS00160">
    <property type="entry name" value="ALDOLASE_KDPG_KHG_2"/>
    <property type="match status" value="1"/>
</dbReference>
<protein>
    <submittedName>
        <fullName evidence="6">2-dehydro-3-deoxyphosphogluconate aldolase / (4S)-4-hydroxy-2-oxoglutarate aldolase</fullName>
    </submittedName>
</protein>
<keyword evidence="4" id="KW-0456">Lyase</keyword>
<dbReference type="Proteomes" id="UP000199440">
    <property type="component" value="Unassembled WGS sequence"/>
</dbReference>
<dbReference type="Pfam" id="PF01081">
    <property type="entry name" value="Aldolase"/>
    <property type="match status" value="1"/>
</dbReference>
<dbReference type="NCBIfam" id="TIGR01182">
    <property type="entry name" value="eda"/>
    <property type="match status" value="1"/>
</dbReference>
<keyword evidence="5" id="KW-0119">Carbohydrate metabolism</keyword>
<proteinExistence type="inferred from homology"/>
<organism evidence="6 7">
    <name type="scientific">Kriegella aquimaris</name>
    <dbReference type="NCBI Taxonomy" id="192904"/>
    <lineage>
        <taxon>Bacteria</taxon>
        <taxon>Pseudomonadati</taxon>
        <taxon>Bacteroidota</taxon>
        <taxon>Flavobacteriia</taxon>
        <taxon>Flavobacteriales</taxon>
        <taxon>Flavobacteriaceae</taxon>
        <taxon>Kriegella</taxon>
    </lineage>
</organism>
<evidence type="ECO:0000256" key="4">
    <source>
        <dbReference type="ARBA" id="ARBA00023239"/>
    </source>
</evidence>
<evidence type="ECO:0000313" key="7">
    <source>
        <dbReference type="Proteomes" id="UP000199440"/>
    </source>
</evidence>
<dbReference type="PANTHER" id="PTHR30246:SF1">
    <property type="entry name" value="2-DEHYDRO-3-DEOXY-6-PHOSPHOGALACTONATE ALDOLASE-RELATED"/>
    <property type="match status" value="1"/>
</dbReference>
<name>A0A1G9WTP3_9FLAO</name>